<dbReference type="Pfam" id="PF08555">
    <property type="entry name" value="FAM32A"/>
    <property type="match status" value="1"/>
</dbReference>
<dbReference type="PANTHER" id="PTHR13282:SF6">
    <property type="entry name" value="PROTEIN FAM32A"/>
    <property type="match status" value="1"/>
</dbReference>
<dbReference type="EMBL" id="HBGU01047807">
    <property type="protein sequence ID" value="CAD9485827.1"/>
    <property type="molecule type" value="Transcribed_RNA"/>
</dbReference>
<feature type="compositionally biased region" description="Low complexity" evidence="1">
    <location>
        <begin position="35"/>
        <end position="56"/>
    </location>
</feature>
<proteinExistence type="predicted"/>
<evidence type="ECO:0008006" key="3">
    <source>
        <dbReference type="Google" id="ProtNLM"/>
    </source>
</evidence>
<evidence type="ECO:0000313" key="2">
    <source>
        <dbReference type="EMBL" id="CAD9485827.1"/>
    </source>
</evidence>
<feature type="compositionally biased region" description="Basic and acidic residues" evidence="1">
    <location>
        <begin position="61"/>
        <end position="90"/>
    </location>
</feature>
<accession>A0A7S2HBF6</accession>
<organism evidence="2">
    <name type="scientific">Haptolina brevifila</name>
    <dbReference type="NCBI Taxonomy" id="156173"/>
    <lineage>
        <taxon>Eukaryota</taxon>
        <taxon>Haptista</taxon>
        <taxon>Haptophyta</taxon>
        <taxon>Prymnesiophyceae</taxon>
        <taxon>Prymnesiales</taxon>
        <taxon>Prymnesiaceae</taxon>
        <taxon>Haptolina</taxon>
    </lineage>
</organism>
<dbReference type="AlphaFoldDB" id="A0A7S2HBF6"/>
<dbReference type="PANTHER" id="PTHR13282">
    <property type="entry name" value="PROTEIN FAM32A"/>
    <property type="match status" value="1"/>
</dbReference>
<sequence length="114" mass="12434">MSEAYESVVGGGLKLKGIQKKKKKAKREDAEHAAEAAAAAAAATTTTTAASSSSSTGPMHTDSERRRLETMQKRQVEKLEKGEVKSHRDRIKDFNSYLGNLTEHYDLPKVSKGN</sequence>
<evidence type="ECO:0000256" key="1">
    <source>
        <dbReference type="SAM" id="MobiDB-lite"/>
    </source>
</evidence>
<reference evidence="2" key="1">
    <citation type="submission" date="2021-01" db="EMBL/GenBank/DDBJ databases">
        <authorList>
            <person name="Corre E."/>
            <person name="Pelletier E."/>
            <person name="Niang G."/>
            <person name="Scheremetjew M."/>
            <person name="Finn R."/>
            <person name="Kale V."/>
            <person name="Holt S."/>
            <person name="Cochrane G."/>
            <person name="Meng A."/>
            <person name="Brown T."/>
            <person name="Cohen L."/>
        </authorList>
    </citation>
    <scope>NUCLEOTIDE SEQUENCE</scope>
    <source>
        <strain evidence="2">UTEX LB 985</strain>
    </source>
</reference>
<feature type="region of interest" description="Disordered" evidence="1">
    <location>
        <begin position="17"/>
        <end position="90"/>
    </location>
</feature>
<protein>
    <recommendedName>
        <fullName evidence="3">Protein FAM32A</fullName>
    </recommendedName>
</protein>
<gene>
    <name evidence="2" type="ORF">CBRE1094_LOCUS26026</name>
</gene>
<dbReference type="GO" id="GO:0005730">
    <property type="term" value="C:nucleolus"/>
    <property type="evidence" value="ECO:0007669"/>
    <property type="project" value="TreeGrafter"/>
</dbReference>
<dbReference type="InterPro" id="IPR013865">
    <property type="entry name" value="FAM32A"/>
</dbReference>
<name>A0A7S2HBF6_9EUKA</name>